<dbReference type="SUPFAM" id="SSF50814">
    <property type="entry name" value="Lipocalins"/>
    <property type="match status" value="1"/>
</dbReference>
<reference evidence="2" key="1">
    <citation type="submission" date="2021-12" db="EMBL/GenBank/DDBJ databases">
        <authorList>
            <person name="King R."/>
        </authorList>
    </citation>
    <scope>NUCLEOTIDE SEQUENCE</scope>
</reference>
<dbReference type="AlphaFoldDB" id="A0A9N9RAZ1"/>
<name>A0A9N9RAZ1_9NEOP</name>
<dbReference type="Proteomes" id="UP001153714">
    <property type="component" value="Chromosome 5"/>
</dbReference>
<feature type="signal peptide" evidence="1">
    <location>
        <begin position="1"/>
        <end position="17"/>
    </location>
</feature>
<protein>
    <submittedName>
        <fullName evidence="2">Uncharacterized protein</fullName>
    </submittedName>
</protein>
<keyword evidence="1" id="KW-0732">Signal</keyword>
<feature type="chain" id="PRO_5040122407" evidence="1">
    <location>
        <begin position="18"/>
        <end position="195"/>
    </location>
</feature>
<dbReference type="OrthoDB" id="7142391at2759"/>
<evidence type="ECO:0000313" key="2">
    <source>
        <dbReference type="EMBL" id="CAG9792999.1"/>
    </source>
</evidence>
<sequence>MSVKVALLAIIAQCSLAMSVVDIKCVQSNQKLFNNANLIGKWYVMINFNPAITIDYCYCPTLEFTKASTEDLLKYRESLNESVPYSIEDDPIIVNGSKNVINGALFGNKEAKFYVLSPNSPMRQADGYTAQVYKEINDNYILYYDCKLRRNFMKLLSRKREVDKQELEKLIANITDVKYLYREVLCRNYNCHFGI</sequence>
<dbReference type="Gene3D" id="2.40.128.20">
    <property type="match status" value="1"/>
</dbReference>
<evidence type="ECO:0000256" key="1">
    <source>
        <dbReference type="SAM" id="SignalP"/>
    </source>
</evidence>
<dbReference type="EMBL" id="OU893336">
    <property type="protein sequence ID" value="CAG9792999.1"/>
    <property type="molecule type" value="Genomic_DNA"/>
</dbReference>
<dbReference type="InterPro" id="IPR012674">
    <property type="entry name" value="Calycin"/>
</dbReference>
<gene>
    <name evidence="2" type="ORF">DIATSA_LOCUS10477</name>
</gene>
<organism evidence="2 3">
    <name type="scientific">Diatraea saccharalis</name>
    <name type="common">sugarcane borer</name>
    <dbReference type="NCBI Taxonomy" id="40085"/>
    <lineage>
        <taxon>Eukaryota</taxon>
        <taxon>Metazoa</taxon>
        <taxon>Ecdysozoa</taxon>
        <taxon>Arthropoda</taxon>
        <taxon>Hexapoda</taxon>
        <taxon>Insecta</taxon>
        <taxon>Pterygota</taxon>
        <taxon>Neoptera</taxon>
        <taxon>Endopterygota</taxon>
        <taxon>Lepidoptera</taxon>
        <taxon>Glossata</taxon>
        <taxon>Ditrysia</taxon>
        <taxon>Pyraloidea</taxon>
        <taxon>Crambidae</taxon>
        <taxon>Crambinae</taxon>
        <taxon>Diatraea</taxon>
    </lineage>
</organism>
<evidence type="ECO:0000313" key="3">
    <source>
        <dbReference type="Proteomes" id="UP001153714"/>
    </source>
</evidence>
<proteinExistence type="predicted"/>
<reference evidence="2" key="2">
    <citation type="submission" date="2022-10" db="EMBL/GenBank/DDBJ databases">
        <authorList>
            <consortium name="ENA_rothamsted_submissions"/>
            <consortium name="culmorum"/>
            <person name="King R."/>
        </authorList>
    </citation>
    <scope>NUCLEOTIDE SEQUENCE</scope>
</reference>
<keyword evidence="3" id="KW-1185">Reference proteome</keyword>
<accession>A0A9N9RAZ1</accession>